<organism evidence="2 3">
    <name type="scientific">Pocillopora damicornis</name>
    <name type="common">Cauliflower coral</name>
    <name type="synonym">Millepora damicornis</name>
    <dbReference type="NCBI Taxonomy" id="46731"/>
    <lineage>
        <taxon>Eukaryota</taxon>
        <taxon>Metazoa</taxon>
        <taxon>Cnidaria</taxon>
        <taxon>Anthozoa</taxon>
        <taxon>Hexacorallia</taxon>
        <taxon>Scleractinia</taxon>
        <taxon>Astrocoeniina</taxon>
        <taxon>Pocilloporidae</taxon>
        <taxon>Pocillopora</taxon>
    </lineage>
</organism>
<feature type="non-terminal residue" evidence="2">
    <location>
        <position position="1"/>
    </location>
</feature>
<reference evidence="2 3" key="1">
    <citation type="journal article" date="2018" name="Sci. Rep.">
        <title>Comparative analysis of the Pocillopora damicornis genome highlights role of immune system in coral evolution.</title>
        <authorList>
            <person name="Cunning R."/>
            <person name="Bay R.A."/>
            <person name="Gillette P."/>
            <person name="Baker A.C."/>
            <person name="Traylor-Knowles N."/>
        </authorList>
    </citation>
    <scope>NUCLEOTIDE SEQUENCE [LARGE SCALE GENOMIC DNA]</scope>
    <source>
        <strain evidence="2">RSMAS</strain>
        <tissue evidence="2">Whole animal</tissue>
    </source>
</reference>
<feature type="region of interest" description="Disordered" evidence="1">
    <location>
        <begin position="1"/>
        <end position="21"/>
    </location>
</feature>
<protein>
    <submittedName>
        <fullName evidence="2">Uncharacterized protein</fullName>
    </submittedName>
</protein>
<feature type="non-terminal residue" evidence="2">
    <location>
        <position position="116"/>
    </location>
</feature>
<dbReference type="Proteomes" id="UP000275408">
    <property type="component" value="Unassembled WGS sequence"/>
</dbReference>
<dbReference type="STRING" id="46731.A0A3M6TA21"/>
<sequence length="116" mass="13205">RKRKLDEVTGRTGEADGLGGIPATRLPLTTPLEKRDIPLQLSMTLEYIVGQLDVLTQTASILEQRLMMTENKLFQLSTKSDAGLLWFCFTSLCDWSRKLVLQSQPRKFKTKINHDL</sequence>
<comment type="caution">
    <text evidence="2">The sequence shown here is derived from an EMBL/GenBank/DDBJ whole genome shotgun (WGS) entry which is preliminary data.</text>
</comment>
<accession>A0A3M6TA21</accession>
<name>A0A3M6TA21_POCDA</name>
<dbReference type="OrthoDB" id="10264588at2759"/>
<dbReference type="AlphaFoldDB" id="A0A3M6TA21"/>
<keyword evidence="3" id="KW-1185">Reference proteome</keyword>
<evidence type="ECO:0000313" key="3">
    <source>
        <dbReference type="Proteomes" id="UP000275408"/>
    </source>
</evidence>
<dbReference type="EMBL" id="RCHS01004042">
    <property type="protein sequence ID" value="RMX38179.1"/>
    <property type="molecule type" value="Genomic_DNA"/>
</dbReference>
<proteinExistence type="predicted"/>
<gene>
    <name evidence="2" type="ORF">pdam_00023305</name>
</gene>
<evidence type="ECO:0000313" key="2">
    <source>
        <dbReference type="EMBL" id="RMX38179.1"/>
    </source>
</evidence>
<evidence type="ECO:0000256" key="1">
    <source>
        <dbReference type="SAM" id="MobiDB-lite"/>
    </source>
</evidence>